<proteinExistence type="inferred from homology"/>
<dbReference type="InterPro" id="IPR002146">
    <property type="entry name" value="ATP_synth_b/b'su_bac/chlpt"/>
</dbReference>
<dbReference type="PANTHER" id="PTHR33445">
    <property type="entry name" value="ATP SYNTHASE SUBUNIT B', CHLOROPLASTIC"/>
    <property type="match status" value="1"/>
</dbReference>
<comment type="subcellular location">
    <subcellularLocation>
        <location evidence="15">Cell membrane</location>
        <topology evidence="15">Single-pass membrane protein</topology>
    </subcellularLocation>
    <subcellularLocation>
        <location evidence="14">Endomembrane system</location>
        <topology evidence="14">Single-pass membrane protein</topology>
    </subcellularLocation>
</comment>
<dbReference type="GO" id="GO:0005886">
    <property type="term" value="C:plasma membrane"/>
    <property type="evidence" value="ECO:0007669"/>
    <property type="project" value="UniProtKB-SubCell"/>
</dbReference>
<evidence type="ECO:0000256" key="1">
    <source>
        <dbReference type="ARBA" id="ARBA00005513"/>
    </source>
</evidence>
<dbReference type="InterPro" id="IPR005864">
    <property type="entry name" value="ATP_synth_F0_bsu_bac"/>
</dbReference>
<comment type="subunit">
    <text evidence="15">F-type ATPases have 2 components, F(1) - the catalytic core - and F(0) - the membrane proton channel. F(1) has five subunits: alpha(3), beta(3), gamma(1), delta(1), epsilon(1). F(0) has three main subunits: a(1), b(2) and c(10-14). The alpha and beta chains form an alternating ring which encloses part of the gamma chain. F(1) is attached to F(0) by a central stalk formed by the gamma and epsilon chains, while a peripheral stalk is formed by the delta and b chains.</text>
</comment>
<reference evidence="18 19" key="2">
    <citation type="journal article" date="2014" name="Curr. Biol.">
        <title>Symbiont-Supplemented Maternal Investment Underpinning Host's Ecological Adaptation.</title>
        <authorList>
            <person name="Kaiwa N."/>
            <person name="Hosokawa T."/>
            <person name="Nikoh N."/>
            <person name="Tanahashi M."/>
            <person name="Moriyama M."/>
            <person name="Meng X.Y."/>
            <person name="Maeda T."/>
            <person name="Yamaguchi K."/>
            <person name="Shigenobu S."/>
            <person name="Ito M."/>
            <person name="Fukatsu T."/>
        </authorList>
    </citation>
    <scope>NUCLEOTIDE SEQUENCE [LARGE SCALE GENOMIC DNA]</scope>
    <source>
        <strain evidence="18 19">UwTKB</strain>
    </source>
</reference>
<dbReference type="Gene3D" id="1.20.5.620">
    <property type="entry name" value="F1F0 ATP synthase subunit B, membrane domain"/>
    <property type="match status" value="1"/>
</dbReference>
<feature type="coiled-coil region" evidence="17">
    <location>
        <begin position="65"/>
        <end position="122"/>
    </location>
</feature>
<sequence>MNINATILGQSIAFFIFLIFCAKYIWPPIINTIEKRQKNIIKEFESIANTKKKLTLKKIGLNETIQKSKEDAKDIILKAQILQQEILEEAKKKAVLEYHRIIKKAHIEINNEKLKLQEELQKNTICLIINSVKKIMTNYSMDHVMNNQMIKKTIKDL</sequence>
<dbReference type="GO" id="GO:0045259">
    <property type="term" value="C:proton-transporting ATP synthase complex"/>
    <property type="evidence" value="ECO:0007669"/>
    <property type="project" value="UniProtKB-KW"/>
</dbReference>
<dbReference type="SUPFAM" id="SSF81573">
    <property type="entry name" value="F1F0 ATP synthase subunit B, membrane domain"/>
    <property type="match status" value="1"/>
</dbReference>
<comment type="subunit">
    <text evidence="13">F-type ATPases have 2 components, F(1) - the catalytic core - and F(0) - the membrane proton channel. F(1) has five subunits: alpha(3), beta(3), gamma(1), delta(1), epsilon(1). F(0) has four main subunits: a(1), b(2) and c(10-14). The alpha and beta chains form an alternating ring which encloses part of the gamma chain. F(1) is attached to F(0) by a central stalk formed by the gamma and epsilon chains, while a peripheral stalk is formed by the delta and b chains.</text>
</comment>
<dbReference type="AlphaFoldDB" id="A0A090APP4"/>
<evidence type="ECO:0000256" key="3">
    <source>
        <dbReference type="ARBA" id="ARBA00022475"/>
    </source>
</evidence>
<feature type="transmembrane region" description="Helical" evidence="15">
    <location>
        <begin position="6"/>
        <end position="26"/>
    </location>
</feature>
<dbReference type="InterPro" id="IPR050059">
    <property type="entry name" value="ATP_synthase_B_chain"/>
</dbReference>
<evidence type="ECO:0000256" key="2">
    <source>
        <dbReference type="ARBA" id="ARBA00022448"/>
    </source>
</evidence>
<accession>A0A090APP4</accession>
<evidence type="ECO:0000256" key="14">
    <source>
        <dbReference type="ARBA" id="ARBA00037847"/>
    </source>
</evidence>
<keyword evidence="10 15" id="KW-0066">ATP synthesis</keyword>
<dbReference type="GO" id="GO:0046933">
    <property type="term" value="F:proton-transporting ATP synthase activity, rotational mechanism"/>
    <property type="evidence" value="ECO:0007669"/>
    <property type="project" value="UniProtKB-UniRule"/>
</dbReference>
<keyword evidence="5 15" id="KW-0812">Transmembrane</keyword>
<dbReference type="Pfam" id="PF00430">
    <property type="entry name" value="ATP-synt_B"/>
    <property type="match status" value="1"/>
</dbReference>
<dbReference type="EMBL" id="AP014521">
    <property type="protein sequence ID" value="BAP58267.1"/>
    <property type="molecule type" value="Genomic_DNA"/>
</dbReference>
<dbReference type="PANTHER" id="PTHR33445:SF1">
    <property type="entry name" value="ATP SYNTHASE SUBUNIT B"/>
    <property type="match status" value="1"/>
</dbReference>
<dbReference type="STRING" id="1410383.TGUWTKB_0040"/>
<keyword evidence="2 15" id="KW-0813">Transport</keyword>
<gene>
    <name evidence="15 18" type="primary">atpF</name>
    <name evidence="18" type="ORF">TGUWTKB_0040</name>
</gene>
<keyword evidence="8 15" id="KW-0406">Ion transport</keyword>
<dbReference type="HOGENOM" id="CLU_079215_4_5_6"/>
<dbReference type="GO" id="GO:0046961">
    <property type="term" value="F:proton-transporting ATPase activity, rotational mechanism"/>
    <property type="evidence" value="ECO:0007669"/>
    <property type="project" value="TreeGrafter"/>
</dbReference>
<evidence type="ECO:0000256" key="9">
    <source>
        <dbReference type="ARBA" id="ARBA00023136"/>
    </source>
</evidence>
<keyword evidence="3 15" id="KW-1003">Cell membrane</keyword>
<evidence type="ECO:0000256" key="7">
    <source>
        <dbReference type="ARBA" id="ARBA00022989"/>
    </source>
</evidence>
<dbReference type="GO" id="GO:0012505">
    <property type="term" value="C:endomembrane system"/>
    <property type="evidence" value="ECO:0007669"/>
    <property type="project" value="UniProtKB-SubCell"/>
</dbReference>
<evidence type="ECO:0000256" key="4">
    <source>
        <dbReference type="ARBA" id="ARBA00022547"/>
    </source>
</evidence>
<dbReference type="NCBIfam" id="TIGR01144">
    <property type="entry name" value="ATP_synt_b"/>
    <property type="match status" value="1"/>
</dbReference>
<dbReference type="OrthoDB" id="9788020at2"/>
<dbReference type="HAMAP" id="MF_01398">
    <property type="entry name" value="ATP_synth_b_bprime"/>
    <property type="match status" value="1"/>
</dbReference>
<evidence type="ECO:0000256" key="15">
    <source>
        <dbReference type="HAMAP-Rule" id="MF_01398"/>
    </source>
</evidence>
<evidence type="ECO:0000256" key="13">
    <source>
        <dbReference type="ARBA" id="ARBA00026054"/>
    </source>
</evidence>
<evidence type="ECO:0000313" key="19">
    <source>
        <dbReference type="Proteomes" id="UP000031627"/>
    </source>
</evidence>
<evidence type="ECO:0000256" key="8">
    <source>
        <dbReference type="ARBA" id="ARBA00023065"/>
    </source>
</evidence>
<comment type="similarity">
    <text evidence="1 15 16">Belongs to the ATPase B chain family.</text>
</comment>
<keyword evidence="17" id="KW-0175">Coiled coil</keyword>
<dbReference type="Proteomes" id="UP000031627">
    <property type="component" value="Chromosome"/>
</dbReference>
<evidence type="ECO:0000313" key="18">
    <source>
        <dbReference type="EMBL" id="BAP58267.1"/>
    </source>
</evidence>
<evidence type="ECO:0000256" key="16">
    <source>
        <dbReference type="RuleBase" id="RU003848"/>
    </source>
</evidence>
<dbReference type="KEGG" id="sbw:TGUWTKB_0040"/>
<evidence type="ECO:0000256" key="17">
    <source>
        <dbReference type="SAM" id="Coils"/>
    </source>
</evidence>
<keyword evidence="4 15" id="KW-0138">CF(0)</keyword>
<comment type="function">
    <text evidence="12">Component of the F(0) channel, it forms part of the peripheral stalk, linking F(1) to F(0). The b'-subunit is a diverged and duplicated form of b found in plants and photosynthetic bacteria.</text>
</comment>
<keyword evidence="6 15" id="KW-0375">Hydrogen ion transport</keyword>
<keyword evidence="19" id="KW-1185">Reference proteome</keyword>
<dbReference type="InterPro" id="IPR028987">
    <property type="entry name" value="ATP_synth_B-like_membr_sf"/>
</dbReference>
<keyword evidence="9 15" id="KW-0472">Membrane</keyword>
<keyword evidence="7 15" id="KW-1133">Transmembrane helix</keyword>
<evidence type="ECO:0000256" key="11">
    <source>
        <dbReference type="ARBA" id="ARBA00025198"/>
    </source>
</evidence>
<evidence type="ECO:0000256" key="5">
    <source>
        <dbReference type="ARBA" id="ARBA00022692"/>
    </source>
</evidence>
<evidence type="ECO:0000256" key="6">
    <source>
        <dbReference type="ARBA" id="ARBA00022781"/>
    </source>
</evidence>
<comment type="function">
    <text evidence="11 15">F(1)F(0) ATP synthase produces ATP from ADP in the presence of a proton or sodium gradient. F-type ATPases consist of two structural domains, F(1) containing the extramembraneous catalytic core and F(0) containing the membrane proton channel, linked together by a central stalk and a peripheral stalk. During catalysis, ATP synthesis in the catalytic domain of F(1) is coupled via a rotary mechanism of the central stalk subunits to proton translocation.</text>
</comment>
<dbReference type="CDD" id="cd06503">
    <property type="entry name" value="ATP-synt_Fo_b"/>
    <property type="match status" value="1"/>
</dbReference>
<evidence type="ECO:0000256" key="12">
    <source>
        <dbReference type="ARBA" id="ARBA00025614"/>
    </source>
</evidence>
<evidence type="ECO:0000256" key="10">
    <source>
        <dbReference type="ARBA" id="ARBA00023310"/>
    </source>
</evidence>
<name>A0A090APP4_9ENTR</name>
<dbReference type="RefSeq" id="WP_041062245.1">
    <property type="nucleotide sequence ID" value="NZ_AP014521.1"/>
</dbReference>
<reference evidence="19" key="1">
    <citation type="submission" date="2013-11" db="EMBL/GenBank/DDBJ databases">
        <title>Symbiont-containing voluminous jelly as an extraordinary maternal gift for overwintering insect nymphs.</title>
        <authorList>
            <person name="Kaiwa N."/>
            <person name="Hosokawa T."/>
            <person name="Nikoh N."/>
            <person name="Meng X.Y."/>
            <person name="Tanahashi M."/>
            <person name="Moriyama M."/>
            <person name="Maeda T."/>
            <person name="Yamaguchi K."/>
            <person name="Shigenobu S."/>
            <person name="Ito M."/>
            <person name="Fukatsu T."/>
        </authorList>
    </citation>
    <scope>NUCLEOTIDE SEQUENCE [LARGE SCALE GENOMIC DNA]</scope>
    <source>
        <strain evidence="19">UwTKB</strain>
    </source>
</reference>
<protein>
    <recommendedName>
        <fullName evidence="15">ATP synthase subunit b</fullName>
    </recommendedName>
    <alternativeName>
        <fullName evidence="15">ATP synthase F(0) sector subunit b</fullName>
    </alternativeName>
    <alternativeName>
        <fullName evidence="15">ATPase subunit I</fullName>
    </alternativeName>
    <alternativeName>
        <fullName evidence="15">F-type ATPase subunit b</fullName>
        <shortName evidence="15">F-ATPase subunit b</shortName>
    </alternativeName>
</protein>
<organism evidence="18 19">
    <name type="scientific">Candidatus Tachikawaea gelatinosa</name>
    <dbReference type="NCBI Taxonomy" id="1410383"/>
    <lineage>
        <taxon>Bacteria</taxon>
        <taxon>Pseudomonadati</taxon>
        <taxon>Pseudomonadota</taxon>
        <taxon>Gammaproteobacteria</taxon>
        <taxon>Enterobacterales</taxon>
        <taxon>Enterobacteriaceae</taxon>
        <taxon>Candidatus Tachikawaea</taxon>
    </lineage>
</organism>